<feature type="compositionally biased region" description="Polar residues" evidence="1">
    <location>
        <begin position="477"/>
        <end position="487"/>
    </location>
</feature>
<feature type="compositionally biased region" description="Basic residues" evidence="1">
    <location>
        <begin position="500"/>
        <end position="509"/>
    </location>
</feature>
<keyword evidence="3" id="KW-1185">Reference proteome</keyword>
<sequence length="509" mass="57615">MDPQLRIIVQGKPNGSIPPLLQSKLDSTPTCIGAWFKTLGAEDELPGGDRYLIVRDQTIFELVLRVVQWVKHGAYVPFLPGSHIELQVKRAGGNVVDFDPRRHGNDKVHFASAETQNYFKQELEVIELATNINCQELLDYAILNIRHRYPFYTTEIVAVLRKMRDMRTSEEQPLFRDAYLAALLRSRIDEYKDKLQEHQAFLDMLRSVTPIKAQYEVSVAVADAERFDAAAAELRKGMSRAVEVQALLGHLMDHGLAVSKMPVPLSPAKDPRPQRRRVEEGDAVEAPILGTPQYVSKARPSPLRFDKPRASVDRLDSVQPSGATYDPFLPISHSADVPAISQSTLDLAVANALRDSRIIVFARDGRGVLQHDRHDERPSDQHDRSFRYHAGEMLELIPQDEEIGIRRRDILVRNARGEVGAVGARTEHRVAQDVLLQTFSSQRESANLNSPFKYTGSHKREKSEERDQARHEKRSRSSNGTGSNETYTRGPWVPLDRGAKRTKRDYRKS</sequence>
<dbReference type="InParanoid" id="A0A1V8TLX9"/>
<gene>
    <name evidence="2" type="ORF">B0A48_03029</name>
</gene>
<name>A0A1V8TLX9_9PEZI</name>
<accession>A0A1V8TLX9</accession>
<dbReference type="AlphaFoldDB" id="A0A1V8TLX9"/>
<evidence type="ECO:0000256" key="1">
    <source>
        <dbReference type="SAM" id="MobiDB-lite"/>
    </source>
</evidence>
<proteinExistence type="predicted"/>
<dbReference type="Proteomes" id="UP000192596">
    <property type="component" value="Unassembled WGS sequence"/>
</dbReference>
<feature type="compositionally biased region" description="Basic and acidic residues" evidence="1">
    <location>
        <begin position="461"/>
        <end position="470"/>
    </location>
</feature>
<dbReference type="EMBL" id="NAJO01000005">
    <property type="protein sequence ID" value="OQO12387.1"/>
    <property type="molecule type" value="Genomic_DNA"/>
</dbReference>
<feature type="region of interest" description="Disordered" evidence="1">
    <location>
        <begin position="446"/>
        <end position="509"/>
    </location>
</feature>
<evidence type="ECO:0000313" key="3">
    <source>
        <dbReference type="Proteomes" id="UP000192596"/>
    </source>
</evidence>
<reference evidence="3" key="1">
    <citation type="submission" date="2017-03" db="EMBL/GenBank/DDBJ databases">
        <title>Genomes of endolithic fungi from Antarctica.</title>
        <authorList>
            <person name="Coleine C."/>
            <person name="Masonjones S."/>
            <person name="Stajich J.E."/>
        </authorList>
    </citation>
    <scope>NUCLEOTIDE SEQUENCE [LARGE SCALE GENOMIC DNA]</scope>
    <source>
        <strain evidence="3">CCFEE 5527</strain>
    </source>
</reference>
<dbReference type="OrthoDB" id="3944830at2759"/>
<comment type="caution">
    <text evidence="2">The sequence shown here is derived from an EMBL/GenBank/DDBJ whole genome shotgun (WGS) entry which is preliminary data.</text>
</comment>
<organism evidence="2 3">
    <name type="scientific">Cryoendolithus antarcticus</name>
    <dbReference type="NCBI Taxonomy" id="1507870"/>
    <lineage>
        <taxon>Eukaryota</taxon>
        <taxon>Fungi</taxon>
        <taxon>Dikarya</taxon>
        <taxon>Ascomycota</taxon>
        <taxon>Pezizomycotina</taxon>
        <taxon>Dothideomycetes</taxon>
        <taxon>Dothideomycetidae</taxon>
        <taxon>Cladosporiales</taxon>
        <taxon>Cladosporiaceae</taxon>
        <taxon>Cryoendolithus</taxon>
    </lineage>
</organism>
<evidence type="ECO:0000313" key="2">
    <source>
        <dbReference type="EMBL" id="OQO12387.1"/>
    </source>
</evidence>
<protein>
    <submittedName>
        <fullName evidence="2">Uncharacterized protein</fullName>
    </submittedName>
</protein>